<dbReference type="AlphaFoldDB" id="A0A0W0CCA9"/>
<evidence type="ECO:0000256" key="1">
    <source>
        <dbReference type="SAM" id="MobiDB-lite"/>
    </source>
</evidence>
<dbReference type="GO" id="GO:0031505">
    <property type="term" value="P:fungal-type cell wall organization"/>
    <property type="evidence" value="ECO:0007669"/>
    <property type="project" value="TreeGrafter"/>
</dbReference>
<dbReference type="PANTHER" id="PTHR28019:SF6">
    <property type="entry name" value="PROTEIN ECM7"/>
    <property type="match status" value="1"/>
</dbReference>
<dbReference type="VEuPathDB" id="FungiDB:GW608_M00649"/>
<dbReference type="VEuPathDB" id="FungiDB:GWK60_M00649"/>
<feature type="transmembrane region" description="Helical" evidence="2">
    <location>
        <begin position="20"/>
        <end position="45"/>
    </location>
</feature>
<protein>
    <submittedName>
        <fullName evidence="3">Protein ECM7</fullName>
    </submittedName>
</protein>
<proteinExistence type="predicted"/>
<dbReference type="GO" id="GO:0006816">
    <property type="term" value="P:calcium ion transport"/>
    <property type="evidence" value="ECO:0007669"/>
    <property type="project" value="EnsemblFungi"/>
</dbReference>
<reference evidence="3 4" key="1">
    <citation type="submission" date="2015-10" db="EMBL/GenBank/DDBJ databases">
        <title>Draft genomes sequences of Candida glabrata isolates 1A, 1B, 2A, 2B, 3A and 3B.</title>
        <authorList>
            <person name="Haavelsrud O.E."/>
            <person name="Gaustad P."/>
        </authorList>
    </citation>
    <scope>NUCLEOTIDE SEQUENCE [LARGE SCALE GENOMIC DNA]</scope>
    <source>
        <strain evidence="3">910700640</strain>
    </source>
</reference>
<feature type="region of interest" description="Disordered" evidence="1">
    <location>
        <begin position="342"/>
        <end position="382"/>
    </location>
</feature>
<feature type="transmembrane region" description="Helical" evidence="2">
    <location>
        <begin position="239"/>
        <end position="265"/>
    </location>
</feature>
<dbReference type="OMA" id="WSGLEWC"/>
<evidence type="ECO:0000313" key="4">
    <source>
        <dbReference type="Proteomes" id="UP000054886"/>
    </source>
</evidence>
<dbReference type="GO" id="GO:0005886">
    <property type="term" value="C:plasma membrane"/>
    <property type="evidence" value="ECO:0007669"/>
    <property type="project" value="InterPro"/>
</dbReference>
<dbReference type="VEuPathDB" id="FungiDB:CAGL0M00748g"/>
<dbReference type="OrthoDB" id="4062523at2759"/>
<dbReference type="Proteomes" id="UP000054886">
    <property type="component" value="Unassembled WGS sequence"/>
</dbReference>
<gene>
    <name evidence="3" type="ORF">AO440_003889</name>
</gene>
<dbReference type="GO" id="GO:0051285">
    <property type="term" value="C:cell cortex of cell tip"/>
    <property type="evidence" value="ECO:0007669"/>
    <property type="project" value="TreeGrafter"/>
</dbReference>
<dbReference type="VEuPathDB" id="FungiDB:B1J91_M00748g"/>
<evidence type="ECO:0000256" key="2">
    <source>
        <dbReference type="SAM" id="Phobius"/>
    </source>
</evidence>
<dbReference type="EMBL" id="LLZZ01000106">
    <property type="protein sequence ID" value="KTB07939.1"/>
    <property type="molecule type" value="Genomic_DNA"/>
</dbReference>
<dbReference type="VEuPathDB" id="FungiDB:GVI51_M00649"/>
<dbReference type="PANTHER" id="PTHR28019">
    <property type="entry name" value="CELL MEMBRANE PROTEIN YLR413W-RELATED"/>
    <property type="match status" value="1"/>
</dbReference>
<name>A0A0W0CCA9_CANGB</name>
<dbReference type="PhylomeDB" id="A0A0W0CCA9"/>
<keyword evidence="2" id="KW-0472">Membrane</keyword>
<organism evidence="3 4">
    <name type="scientific">Candida glabrata</name>
    <name type="common">Yeast</name>
    <name type="synonym">Torulopsis glabrata</name>
    <dbReference type="NCBI Taxonomy" id="5478"/>
    <lineage>
        <taxon>Eukaryota</taxon>
        <taxon>Fungi</taxon>
        <taxon>Dikarya</taxon>
        <taxon>Ascomycota</taxon>
        <taxon>Saccharomycotina</taxon>
        <taxon>Saccharomycetes</taxon>
        <taxon>Saccharomycetales</taxon>
        <taxon>Saccharomycetaceae</taxon>
        <taxon>Nakaseomyces</taxon>
    </lineage>
</organism>
<keyword evidence="2" id="KW-1133">Transmembrane helix</keyword>
<accession>A0A0W0CCA9</accession>
<keyword evidence="2" id="KW-0812">Transmembrane</keyword>
<comment type="caution">
    <text evidence="3">The sequence shown here is derived from an EMBL/GenBank/DDBJ whole genome shotgun (WGS) entry which is preliminary data.</text>
</comment>
<sequence length="437" mass="49604">MLHVARLLMRPFTNLNSLEILVQWLRLISSGMVILLSGLVCLAPFTFPKSMYMSKLDAFSADITQGLFDVLRLNMETASLTSINNGVGLTTSELVILTEYTAQQVRSSPQYIVVSLYGRCDCTFTTEQMMDSKGRLYQVQNSTTMCDCIDTGSDYIFDYREVLSNLGLGIILDYAYSKDGSRMGLSTSYSKYINSLRSRKVTVTNLLYAIFVIELVKFCVTFWYYYIKGRFLNIFLEQFLVHTLSIFSLTVFICGLTSVISLAWLNYTVQARIKSELQSFGFSYHLGASWFTCLWMLAFFVSLSCFVWSGLEWCIAENYDPRTSDLKDGFLDRAEESQYENPFDDENVITGEDSNSASSRSGGKLSSSHTEDTGIHGSTSYNNMTRLDSSRIIKNFKNKQFDDTEEQFELQSITLRSSTDSDSSIQRVIQPSSTMHF</sequence>
<dbReference type="InterPro" id="IPR052413">
    <property type="entry name" value="SUR7_domain"/>
</dbReference>
<feature type="transmembrane region" description="Helical" evidence="2">
    <location>
        <begin position="286"/>
        <end position="311"/>
    </location>
</feature>
<feature type="transmembrane region" description="Helical" evidence="2">
    <location>
        <begin position="206"/>
        <end position="227"/>
    </location>
</feature>
<evidence type="ECO:0000313" key="3">
    <source>
        <dbReference type="EMBL" id="KTB07939.1"/>
    </source>
</evidence>
<feature type="compositionally biased region" description="Low complexity" evidence="1">
    <location>
        <begin position="351"/>
        <end position="368"/>
    </location>
</feature>